<dbReference type="GO" id="GO:0016020">
    <property type="term" value="C:membrane"/>
    <property type="evidence" value="ECO:0007669"/>
    <property type="project" value="InterPro"/>
</dbReference>
<dbReference type="Proteomes" id="UP000253961">
    <property type="component" value="Unassembled WGS sequence"/>
</dbReference>
<comment type="caution">
    <text evidence="3">The sequence shown here is derived from an EMBL/GenBank/DDBJ whole genome shotgun (WGS) entry which is preliminary data.</text>
</comment>
<proteinExistence type="predicted"/>
<keyword evidence="1" id="KW-1133">Transmembrane helix</keyword>
<dbReference type="PANTHER" id="PTHR34220">
    <property type="entry name" value="SENSOR HISTIDINE KINASE YPDA"/>
    <property type="match status" value="1"/>
</dbReference>
<dbReference type="InterPro" id="IPR050640">
    <property type="entry name" value="Bact_2-comp_sensor_kinase"/>
</dbReference>
<evidence type="ECO:0000313" key="3">
    <source>
        <dbReference type="EMBL" id="RDC56173.1"/>
    </source>
</evidence>
<dbReference type="OrthoDB" id="9792992at2"/>
<name>A0A369PUB6_9SPHI</name>
<accession>A0A369PUB6</accession>
<dbReference type="AlphaFoldDB" id="A0A369PUB6"/>
<evidence type="ECO:0000259" key="2">
    <source>
        <dbReference type="Pfam" id="PF06580"/>
    </source>
</evidence>
<evidence type="ECO:0000256" key="1">
    <source>
        <dbReference type="SAM" id="Phobius"/>
    </source>
</evidence>
<dbReference type="Pfam" id="PF06580">
    <property type="entry name" value="His_kinase"/>
    <property type="match status" value="1"/>
</dbReference>
<protein>
    <recommendedName>
        <fullName evidence="2">Signal transduction histidine kinase internal region domain-containing protein</fullName>
    </recommendedName>
</protein>
<feature type="transmembrane region" description="Helical" evidence="1">
    <location>
        <begin position="123"/>
        <end position="141"/>
    </location>
</feature>
<dbReference type="InterPro" id="IPR010559">
    <property type="entry name" value="Sig_transdc_His_kin_internal"/>
</dbReference>
<feature type="domain" description="Signal transduction histidine kinase internal region" evidence="2">
    <location>
        <begin position="178"/>
        <end position="253"/>
    </location>
</feature>
<dbReference type="GO" id="GO:0000155">
    <property type="term" value="F:phosphorelay sensor kinase activity"/>
    <property type="evidence" value="ECO:0007669"/>
    <property type="project" value="InterPro"/>
</dbReference>
<keyword evidence="1" id="KW-0812">Transmembrane</keyword>
<feature type="transmembrane region" description="Helical" evidence="1">
    <location>
        <begin position="47"/>
        <end position="70"/>
    </location>
</feature>
<dbReference type="EMBL" id="QPKV01000004">
    <property type="protein sequence ID" value="RDC56173.1"/>
    <property type="molecule type" value="Genomic_DNA"/>
</dbReference>
<keyword evidence="1" id="KW-0472">Membrane</keyword>
<feature type="transmembrane region" description="Helical" evidence="1">
    <location>
        <begin position="21"/>
        <end position="41"/>
    </location>
</feature>
<dbReference type="RefSeq" id="WP_115402904.1">
    <property type="nucleotide sequence ID" value="NZ_QPKV01000004.1"/>
</dbReference>
<dbReference type="PANTHER" id="PTHR34220:SF7">
    <property type="entry name" value="SENSOR HISTIDINE KINASE YPDA"/>
    <property type="match status" value="1"/>
</dbReference>
<reference evidence="3 4" key="1">
    <citation type="submission" date="2018-07" db="EMBL/GenBank/DDBJ databases">
        <title>Pedobacter sp. nov., isolated from soil.</title>
        <authorList>
            <person name="Zhou L.Y."/>
            <person name="Du Z.J."/>
        </authorList>
    </citation>
    <scope>NUCLEOTIDE SEQUENCE [LARGE SCALE GENOMIC DNA]</scope>
    <source>
        <strain evidence="3 4">JDX94</strain>
    </source>
</reference>
<feature type="transmembrane region" description="Helical" evidence="1">
    <location>
        <begin position="82"/>
        <end position="103"/>
    </location>
</feature>
<evidence type="ECO:0000313" key="4">
    <source>
        <dbReference type="Proteomes" id="UP000253961"/>
    </source>
</evidence>
<gene>
    <name evidence="3" type="ORF">DU508_11190</name>
</gene>
<organism evidence="3 4">
    <name type="scientific">Pedobacter chinensis</name>
    <dbReference type="NCBI Taxonomy" id="2282421"/>
    <lineage>
        <taxon>Bacteria</taxon>
        <taxon>Pseudomonadati</taxon>
        <taxon>Bacteroidota</taxon>
        <taxon>Sphingobacteriia</taxon>
        <taxon>Sphingobacteriales</taxon>
        <taxon>Sphingobacteriaceae</taxon>
        <taxon>Pedobacter</taxon>
    </lineage>
</organism>
<sequence length="367" mass="42123">MIVNAKKYVYSISRTVKAHCLGWLLFILYDAVLAGVIKGYFGTLPNYLIHYSVNITLFYLTANTILPIAFKYPGQTFWKLPLLICSTLAIYIGFVFCIDSLLVKYTSVLSQKQLQFDKLFVISYAWRGAYFIIFSTGYYFFIQYVKERDQKEIALRQQNEMAIEREINEKKLAQARNAFLLAQINPHFLFNTLNYIYYTTKSNASDGADSILLLSKIMRYTADIENANDIVDLEKEIDYIEALIQIYRLRLKEGLQVQFNYTNEVKHLKSIPLLLITIVENAFKHAHITDHNNPAIIEVGIDKENNLVVISKNKGKALQVPAGLNSGLLNLSDRLEFVYNGKALLNYHTDQAGCFNLKLSVPKIYLI</sequence>
<keyword evidence="4" id="KW-1185">Reference proteome</keyword>